<organism evidence="1 2">
    <name type="scientific">Polysphondylium violaceum</name>
    <dbReference type="NCBI Taxonomy" id="133409"/>
    <lineage>
        <taxon>Eukaryota</taxon>
        <taxon>Amoebozoa</taxon>
        <taxon>Evosea</taxon>
        <taxon>Eumycetozoa</taxon>
        <taxon>Dictyostelia</taxon>
        <taxon>Dictyosteliales</taxon>
        <taxon>Dictyosteliaceae</taxon>
        <taxon>Polysphondylium</taxon>
    </lineage>
</organism>
<sequence>MNRNKIENKKRYNNNISNSSSHCKNTLSSTITTTTKLETLFWLCWRNLVLKDEIIQSIQFKKDVYIVTYRYNDIVDVVWMFQQGYIQLFIEKVLQHQPLSNIQSVSRFYKQFAAIDDLELYTIFYNRFQRHIEYDQNLISIKQFLIAYIYLKKNISNGNNDSNSNSNDNDKQEYKEYKKRQENIDDFIKVVNGNNVLAAIYVLDHWVNSLYSNSKIHIKPSSKQVIQHICESTYPYKHCLYIELDNLYLDTTNFNDLVDLLDKSKLLNKKDTNLMDNSLNSENLAYFFKHKYLYTNKIWRSTFSCDDFIEYKKRIAILIKYANGTPFSCFLKSLKRDKYFYYFPMISCLDRENFKKLATSPLDIYDKVCFDFNLYYRPTLINNNSNNNSNNSNNSNNYDIEININQFAERACQDSILSILNKLDYTNAIALLNKLSFFGRINIFTLIVQDFNYIFKDNRFKQEFKGFYLALHNLQLEMCDFFVDNNLFVPENSELIKTCDDNLLRLYYCKRFSPVVFNQSQCKLIYQENMNHYFDKQSLIANRYSKYSKKKLSNLLVKRGLQDSIKRKTVKSTLIDLLTRDSIKDITNINHDRIFNSQSQSLITGTLTAANSISPRCYSFDDDDCDDDDDDNELIDQEYGNHILQDEEEEEEGAKKRKANSIKTNDLFFNYKKKKMV</sequence>
<dbReference type="AlphaFoldDB" id="A0A8J4V7J0"/>
<dbReference type="InterPro" id="IPR053019">
    <property type="entry name" value="GATA_zinc_finger"/>
</dbReference>
<gene>
    <name evidence="1" type="ORF">CYY_004685</name>
</gene>
<keyword evidence="2" id="KW-1185">Reference proteome</keyword>
<dbReference type="PANTHER" id="PTHR23353">
    <property type="entry name" value="RAB-GAP/TBC-RELATED"/>
    <property type="match status" value="1"/>
</dbReference>
<dbReference type="Proteomes" id="UP000695562">
    <property type="component" value="Unassembled WGS sequence"/>
</dbReference>
<dbReference type="PANTHER" id="PTHR23353:SF23">
    <property type="entry name" value="PROTEIN HAIRLESS"/>
    <property type="match status" value="1"/>
</dbReference>
<accession>A0A8J4V7J0</accession>
<reference evidence="1" key="1">
    <citation type="submission" date="2020-01" db="EMBL/GenBank/DDBJ databases">
        <title>Development of genomics and gene disruption for Polysphondylium violaceum indicates a role for the polyketide synthase stlB in stalk morphogenesis.</title>
        <authorList>
            <person name="Narita B."/>
            <person name="Kawabe Y."/>
            <person name="Kin K."/>
            <person name="Saito T."/>
            <person name="Gibbs R."/>
            <person name="Kuspa A."/>
            <person name="Muzny D."/>
            <person name="Queller D."/>
            <person name="Richards S."/>
            <person name="Strassman J."/>
            <person name="Sucgang R."/>
            <person name="Worley K."/>
            <person name="Schaap P."/>
        </authorList>
    </citation>
    <scope>NUCLEOTIDE SEQUENCE</scope>
    <source>
        <strain evidence="1">QSvi11</strain>
    </source>
</reference>
<evidence type="ECO:0000313" key="2">
    <source>
        <dbReference type="Proteomes" id="UP000695562"/>
    </source>
</evidence>
<dbReference type="EMBL" id="AJWJ01000170">
    <property type="protein sequence ID" value="KAF2074009.1"/>
    <property type="molecule type" value="Genomic_DNA"/>
</dbReference>
<protein>
    <submittedName>
        <fullName evidence="1">Uncharacterized protein</fullName>
    </submittedName>
</protein>
<proteinExistence type="predicted"/>
<evidence type="ECO:0000313" key="1">
    <source>
        <dbReference type="EMBL" id="KAF2074009.1"/>
    </source>
</evidence>
<name>A0A8J4V7J0_9MYCE</name>
<comment type="caution">
    <text evidence="1">The sequence shown here is derived from an EMBL/GenBank/DDBJ whole genome shotgun (WGS) entry which is preliminary data.</text>
</comment>